<protein>
    <submittedName>
        <fullName evidence="1">Uncharacterized protein</fullName>
    </submittedName>
</protein>
<sequence>MPSGCYHQGVMPKKRRKKNIANYKETGLRTITKSSIEAQLAFLSSDALQGREAGKQGGKVAAAYIKSVLQDLGVKPYFESYFQPFESYSPAREKYVEFQVHPDSIAKYKQGSSYRRLQLQNVVGYIEGKKK</sequence>
<feature type="non-terminal residue" evidence="1">
    <location>
        <position position="131"/>
    </location>
</feature>
<gene>
    <name evidence="1" type="ORF">EZS27_003182</name>
</gene>
<comment type="caution">
    <text evidence="1">The sequence shown here is derived from an EMBL/GenBank/DDBJ whole genome shotgun (WGS) entry which is preliminary data.</text>
</comment>
<organism evidence="1">
    <name type="scientific">termite gut metagenome</name>
    <dbReference type="NCBI Taxonomy" id="433724"/>
    <lineage>
        <taxon>unclassified sequences</taxon>
        <taxon>metagenomes</taxon>
        <taxon>organismal metagenomes</taxon>
    </lineage>
</organism>
<dbReference type="SUPFAM" id="SSF53187">
    <property type="entry name" value="Zn-dependent exopeptidases"/>
    <property type="match status" value="1"/>
</dbReference>
<name>A0A5J4ST49_9ZZZZ</name>
<proteinExistence type="predicted"/>
<accession>A0A5J4ST49</accession>
<evidence type="ECO:0000313" key="1">
    <source>
        <dbReference type="EMBL" id="KAA6349354.1"/>
    </source>
</evidence>
<dbReference type="Gene3D" id="3.40.630.10">
    <property type="entry name" value="Zn peptidases"/>
    <property type="match status" value="1"/>
</dbReference>
<dbReference type="AlphaFoldDB" id="A0A5J4ST49"/>
<reference evidence="1" key="1">
    <citation type="submission" date="2019-03" db="EMBL/GenBank/DDBJ databases">
        <title>Single cell metagenomics reveals metabolic interactions within the superorganism composed of flagellate Streblomastix strix and complex community of Bacteroidetes bacteria on its surface.</title>
        <authorList>
            <person name="Treitli S.C."/>
            <person name="Kolisko M."/>
            <person name="Husnik F."/>
            <person name="Keeling P."/>
            <person name="Hampl V."/>
        </authorList>
    </citation>
    <scope>NUCLEOTIDE SEQUENCE</scope>
    <source>
        <strain evidence="1">STM</strain>
    </source>
</reference>
<dbReference type="EMBL" id="SNRY01000048">
    <property type="protein sequence ID" value="KAA6349354.1"/>
    <property type="molecule type" value="Genomic_DNA"/>
</dbReference>